<evidence type="ECO:0000313" key="9">
    <source>
        <dbReference type="Proteomes" id="UP000265100"/>
    </source>
</evidence>
<proteinExistence type="predicted"/>
<dbReference type="Pfam" id="PF00087">
    <property type="entry name" value="Toxin_TOLIP"/>
    <property type="match status" value="2"/>
</dbReference>
<feature type="signal peptide" evidence="6">
    <location>
        <begin position="1"/>
        <end position="18"/>
    </location>
</feature>
<evidence type="ECO:0000256" key="2">
    <source>
        <dbReference type="ARBA" id="ARBA00022475"/>
    </source>
</evidence>
<sequence>MHLLMLTIGVVLFPKSCALKCYDCIGESSENCNKTTECSFSTQCASIRQITYAGSSKVDVTVKTCAGFCDEGSFSTGVGRNFFTTKCCSSDLCNTEISVGNILSLNGKKCFYCDQQNCKKTHHCYKNEDFCFSATVNSEGAQATAKGCISKFFCQKPKTVFEKGFIRELNCCQGDFCNSTSSTSASFLLLVALLISANLLS</sequence>
<keyword evidence="9" id="KW-1185">Reference proteome</keyword>
<dbReference type="Ensembl" id="ENSACLT00000039403.2">
    <property type="protein sequence ID" value="ENSACLP00000038493.2"/>
    <property type="gene ID" value="ENSACLG00000025980.2"/>
</dbReference>
<dbReference type="RefSeq" id="XP_026041435.1">
    <property type="nucleotide sequence ID" value="XM_026185650.1"/>
</dbReference>
<dbReference type="InterPro" id="IPR016054">
    <property type="entry name" value="LY6_UPA_recep-like"/>
</dbReference>
<dbReference type="GeneID" id="113032637"/>
<feature type="chain" id="PRO_5044305063" description="UPAR/Ly6 domain-containing protein" evidence="6">
    <location>
        <begin position="19"/>
        <end position="201"/>
    </location>
</feature>
<dbReference type="AlphaFoldDB" id="A0A3P8R956"/>
<dbReference type="PANTHER" id="PTHR16983:SF13">
    <property type="entry name" value="LYMPHOCYTE ANTIGEN 6E"/>
    <property type="match status" value="1"/>
</dbReference>
<accession>A0A3P8R956</accession>
<keyword evidence="5" id="KW-0325">Glycoprotein</keyword>
<dbReference type="PANTHER" id="PTHR16983">
    <property type="entry name" value="UPAR/LY6 DOMAIN-CONTAINING PROTEIN"/>
    <property type="match status" value="1"/>
</dbReference>
<dbReference type="SUPFAM" id="SSF57302">
    <property type="entry name" value="Snake toxin-like"/>
    <property type="match status" value="2"/>
</dbReference>
<reference evidence="8" key="2">
    <citation type="submission" date="2025-08" db="UniProtKB">
        <authorList>
            <consortium name="Ensembl"/>
        </authorList>
    </citation>
    <scope>IDENTIFICATION</scope>
</reference>
<dbReference type="InterPro" id="IPR035076">
    <property type="entry name" value="Toxin/TOLIP"/>
</dbReference>
<keyword evidence="2" id="KW-1003">Cell membrane</keyword>
<dbReference type="Proteomes" id="UP000265100">
    <property type="component" value="Chromosome 11"/>
</dbReference>
<evidence type="ECO:0000259" key="7">
    <source>
        <dbReference type="SMART" id="SM00134"/>
    </source>
</evidence>
<dbReference type="Gene3D" id="2.10.60.10">
    <property type="entry name" value="CD59"/>
    <property type="match status" value="2"/>
</dbReference>
<evidence type="ECO:0000256" key="6">
    <source>
        <dbReference type="SAM" id="SignalP"/>
    </source>
</evidence>
<reference evidence="8" key="3">
    <citation type="submission" date="2025-09" db="UniProtKB">
        <authorList>
            <consortium name="Ensembl"/>
        </authorList>
    </citation>
    <scope>IDENTIFICATION</scope>
</reference>
<dbReference type="GeneTree" id="ENSGT00940000163304"/>
<dbReference type="InterPro" id="IPR045860">
    <property type="entry name" value="Snake_toxin-like_sf"/>
</dbReference>
<evidence type="ECO:0000256" key="1">
    <source>
        <dbReference type="ARBA" id="ARBA00004236"/>
    </source>
</evidence>
<dbReference type="GO" id="GO:0005886">
    <property type="term" value="C:plasma membrane"/>
    <property type="evidence" value="ECO:0007669"/>
    <property type="project" value="UniProtKB-SubCell"/>
</dbReference>
<protein>
    <recommendedName>
        <fullName evidence="7">UPAR/Ly6 domain-containing protein</fullName>
    </recommendedName>
</protein>
<organism evidence="8 9">
    <name type="scientific">Astatotilapia calliptera</name>
    <name type="common">Eastern happy</name>
    <name type="synonym">Chromis callipterus</name>
    <dbReference type="NCBI Taxonomy" id="8154"/>
    <lineage>
        <taxon>Eukaryota</taxon>
        <taxon>Metazoa</taxon>
        <taxon>Chordata</taxon>
        <taxon>Craniata</taxon>
        <taxon>Vertebrata</taxon>
        <taxon>Euteleostomi</taxon>
        <taxon>Actinopterygii</taxon>
        <taxon>Neopterygii</taxon>
        <taxon>Teleostei</taxon>
        <taxon>Neoteleostei</taxon>
        <taxon>Acanthomorphata</taxon>
        <taxon>Ovalentaria</taxon>
        <taxon>Cichlomorphae</taxon>
        <taxon>Cichliformes</taxon>
        <taxon>Cichlidae</taxon>
        <taxon>African cichlids</taxon>
        <taxon>Pseudocrenilabrinae</taxon>
        <taxon>Haplochromini</taxon>
        <taxon>Astatotilapia</taxon>
    </lineage>
</organism>
<evidence type="ECO:0000256" key="4">
    <source>
        <dbReference type="ARBA" id="ARBA00023136"/>
    </source>
</evidence>
<evidence type="ECO:0000256" key="5">
    <source>
        <dbReference type="ARBA" id="ARBA00023180"/>
    </source>
</evidence>
<evidence type="ECO:0000256" key="3">
    <source>
        <dbReference type="ARBA" id="ARBA00022729"/>
    </source>
</evidence>
<keyword evidence="3 6" id="KW-0732">Signal</keyword>
<dbReference type="SMART" id="SM00134">
    <property type="entry name" value="LU"/>
    <property type="match status" value="2"/>
</dbReference>
<dbReference type="Bgee" id="ENSACLG00000025980">
    <property type="expression patterns" value="Expressed in spleen"/>
</dbReference>
<dbReference type="STRING" id="8154.ENSACLP00000038493"/>
<dbReference type="InterPro" id="IPR051110">
    <property type="entry name" value="Ly-6/neurotoxin-like_GPI-ap"/>
</dbReference>
<name>A0A3P8R956_ASTCA</name>
<feature type="domain" description="UPAR/Ly6" evidence="7">
    <location>
        <begin position="19"/>
        <end position="106"/>
    </location>
</feature>
<dbReference type="OMA" id="CSNTQIA"/>
<evidence type="ECO:0000313" key="8">
    <source>
        <dbReference type="Ensembl" id="ENSACLP00000038493.2"/>
    </source>
</evidence>
<reference evidence="8" key="1">
    <citation type="submission" date="2018-05" db="EMBL/GenBank/DDBJ databases">
        <authorList>
            <person name="Datahose"/>
        </authorList>
    </citation>
    <scope>NUCLEOTIDE SEQUENCE</scope>
</reference>
<keyword evidence="4" id="KW-0472">Membrane</keyword>
<feature type="domain" description="UPAR/Ly6" evidence="7">
    <location>
        <begin position="109"/>
        <end position="186"/>
    </location>
</feature>
<comment type="subcellular location">
    <subcellularLocation>
        <location evidence="1">Cell membrane</location>
    </subcellularLocation>
</comment>